<feature type="compositionally biased region" description="Low complexity" evidence="10">
    <location>
        <begin position="10"/>
        <end position="19"/>
    </location>
</feature>
<feature type="transmembrane region" description="Helical" evidence="11">
    <location>
        <begin position="196"/>
        <end position="216"/>
    </location>
</feature>
<feature type="transmembrane region" description="Helical" evidence="11">
    <location>
        <begin position="166"/>
        <end position="184"/>
    </location>
</feature>
<feature type="transmembrane region" description="Helical" evidence="11">
    <location>
        <begin position="387"/>
        <end position="406"/>
    </location>
</feature>
<feature type="transmembrane region" description="Helical" evidence="11">
    <location>
        <begin position="427"/>
        <end position="450"/>
    </location>
</feature>
<feature type="transmembrane region" description="Helical" evidence="11">
    <location>
        <begin position="126"/>
        <end position="146"/>
    </location>
</feature>
<evidence type="ECO:0000256" key="3">
    <source>
        <dbReference type="ARBA" id="ARBA00022475"/>
    </source>
</evidence>
<feature type="transmembrane region" description="Helical" evidence="11">
    <location>
        <begin position="606"/>
        <end position="627"/>
    </location>
</feature>
<evidence type="ECO:0000256" key="11">
    <source>
        <dbReference type="SAM" id="Phobius"/>
    </source>
</evidence>
<keyword evidence="6" id="KW-0630">Potassium</keyword>
<comment type="caution">
    <text evidence="12">The sequence shown here is derived from an EMBL/GenBank/DDBJ whole genome shotgun (WGS) entry which is preliminary data.</text>
</comment>
<feature type="transmembrane region" description="Helical" evidence="11">
    <location>
        <begin position="311"/>
        <end position="334"/>
    </location>
</feature>
<protein>
    <submittedName>
        <fullName evidence="12">TrkH family potassium uptake protein</fullName>
    </submittedName>
</protein>
<keyword evidence="2" id="KW-0813">Transport</keyword>
<evidence type="ECO:0000256" key="5">
    <source>
        <dbReference type="ARBA" id="ARBA00022692"/>
    </source>
</evidence>
<feature type="transmembrane region" description="Helical" evidence="11">
    <location>
        <begin position="485"/>
        <end position="505"/>
    </location>
</feature>
<organism evidence="12 13">
    <name type="scientific">Sorangium cellulosum</name>
    <name type="common">Polyangium cellulosum</name>
    <dbReference type="NCBI Taxonomy" id="56"/>
    <lineage>
        <taxon>Bacteria</taxon>
        <taxon>Pseudomonadati</taxon>
        <taxon>Myxococcota</taxon>
        <taxon>Polyangia</taxon>
        <taxon>Polyangiales</taxon>
        <taxon>Polyangiaceae</taxon>
        <taxon>Sorangium</taxon>
    </lineage>
</organism>
<accession>A0A150TJK0</accession>
<evidence type="ECO:0000256" key="9">
    <source>
        <dbReference type="ARBA" id="ARBA00023136"/>
    </source>
</evidence>
<feature type="transmembrane region" description="Helical" evidence="11">
    <location>
        <begin position="87"/>
        <end position="105"/>
    </location>
</feature>
<keyword evidence="7 11" id="KW-1133">Transmembrane helix</keyword>
<name>A0A150TJK0_SORCE</name>
<dbReference type="PANTHER" id="PTHR32024">
    <property type="entry name" value="TRK SYSTEM POTASSIUM UPTAKE PROTEIN TRKG-RELATED"/>
    <property type="match status" value="1"/>
</dbReference>
<dbReference type="Pfam" id="PF02386">
    <property type="entry name" value="TrkH"/>
    <property type="match status" value="1"/>
</dbReference>
<evidence type="ECO:0000256" key="4">
    <source>
        <dbReference type="ARBA" id="ARBA00022538"/>
    </source>
</evidence>
<dbReference type="GO" id="GO:0015379">
    <property type="term" value="F:potassium:chloride symporter activity"/>
    <property type="evidence" value="ECO:0007669"/>
    <property type="project" value="InterPro"/>
</dbReference>
<evidence type="ECO:0000256" key="6">
    <source>
        <dbReference type="ARBA" id="ARBA00022958"/>
    </source>
</evidence>
<dbReference type="Proteomes" id="UP000075502">
    <property type="component" value="Unassembled WGS sequence"/>
</dbReference>
<keyword evidence="5 11" id="KW-0812">Transmembrane</keyword>
<keyword evidence="4" id="KW-0633">Potassium transport</keyword>
<keyword evidence="3" id="KW-1003">Cell membrane</keyword>
<feature type="transmembrane region" description="Helical" evidence="11">
    <location>
        <begin position="550"/>
        <end position="571"/>
    </location>
</feature>
<dbReference type="InterPro" id="IPR004772">
    <property type="entry name" value="TrkH"/>
</dbReference>
<dbReference type="NCBIfam" id="TIGR00933">
    <property type="entry name" value="2a38"/>
    <property type="match status" value="1"/>
</dbReference>
<evidence type="ECO:0000256" key="2">
    <source>
        <dbReference type="ARBA" id="ARBA00022448"/>
    </source>
</evidence>
<comment type="subcellular location">
    <subcellularLocation>
        <location evidence="1">Cell membrane</location>
        <topology evidence="1">Multi-pass membrane protein</topology>
    </subcellularLocation>
</comment>
<evidence type="ECO:0000256" key="10">
    <source>
        <dbReference type="SAM" id="MobiDB-lite"/>
    </source>
</evidence>
<proteinExistence type="predicted"/>
<keyword evidence="9 11" id="KW-0472">Membrane</keyword>
<evidence type="ECO:0000313" key="12">
    <source>
        <dbReference type="EMBL" id="KYG04854.1"/>
    </source>
</evidence>
<sequence>MRRVDPSPSPSSRPSAPRADLPGDPAPPQLTVASMLAPPAKGVAAAGAVSVPPRRRAAWMRPAPLLVGSAALLGVDLALAITPRASVALTAVETLLVPAWVAAVVSLERLRRALAGARLQARKPRLALFLLAFVLLLACLGEKWLLVLGQPAGDPGRRVVALYRTYTALAFFVALGGILGRRPIERLLATAAEHPARLMVVSFGVATLLGSFLLTLPQSLRDIEHASFIDGLFMSASAVCVTGLAVHNVAETYTPFGQAVLLLLIQVGGLGLMVLSTFFAIVAGRKLRLRDTAVMAEMIDAESFAQLRRNVAAIVLFTLVIEAVGALALLFSFLPHHPIASGPVAGEPLSGAGDHLWAAVFHAVSAFCNAGFSLFREGLVPLVGSPAVSFVVAALVILGGLGFPVHDELLRRARLRLRGERPSRLSLHSRVVLITTAVLLVVGAAGFLSLEWRRSMGGLSWPVKVLASFFQSAMTRTAGFNTVDYGLMGPATWMLTCMLMFIGGAPGSTAGGVKVTTVAALFATVRAELRGDEAPSLLGRTLPAGTVRRALGVAFLMVVLVSGFLLVMLALEPYNPMGLALETVSAFATVGLSANITPSLSAPGKLVITVAMFIGRIGPLTVALALANQARARSYRLPEERVGIG</sequence>
<evidence type="ECO:0000313" key="13">
    <source>
        <dbReference type="Proteomes" id="UP000075502"/>
    </source>
</evidence>
<evidence type="ECO:0000256" key="7">
    <source>
        <dbReference type="ARBA" id="ARBA00022989"/>
    </source>
</evidence>
<dbReference type="InterPro" id="IPR003445">
    <property type="entry name" value="Cat_transpt"/>
</dbReference>
<reference evidence="12 13" key="1">
    <citation type="submission" date="2014-02" db="EMBL/GenBank/DDBJ databases">
        <title>The small core and large imbalanced accessory genome model reveals a collaborative survival strategy of Sorangium cellulosum strains in nature.</title>
        <authorList>
            <person name="Han K."/>
            <person name="Peng R."/>
            <person name="Blom J."/>
            <person name="Li Y.-Z."/>
        </authorList>
    </citation>
    <scope>NUCLEOTIDE SEQUENCE [LARGE SCALE GENOMIC DNA]</scope>
    <source>
        <strain evidence="12 13">So0007-03</strain>
    </source>
</reference>
<dbReference type="GO" id="GO:0005886">
    <property type="term" value="C:plasma membrane"/>
    <property type="evidence" value="ECO:0007669"/>
    <property type="project" value="UniProtKB-SubCell"/>
</dbReference>
<dbReference type="EMBL" id="JEME01002257">
    <property type="protein sequence ID" value="KYG04854.1"/>
    <property type="molecule type" value="Genomic_DNA"/>
</dbReference>
<dbReference type="PANTHER" id="PTHR32024:SF1">
    <property type="entry name" value="KTR SYSTEM POTASSIUM UPTAKE PROTEIN B"/>
    <property type="match status" value="1"/>
</dbReference>
<feature type="transmembrane region" description="Helical" evidence="11">
    <location>
        <begin position="63"/>
        <end position="81"/>
    </location>
</feature>
<evidence type="ECO:0000256" key="1">
    <source>
        <dbReference type="ARBA" id="ARBA00004651"/>
    </source>
</evidence>
<dbReference type="AlphaFoldDB" id="A0A150TJK0"/>
<gene>
    <name evidence="12" type="ORF">BE21_44420</name>
</gene>
<evidence type="ECO:0000256" key="8">
    <source>
        <dbReference type="ARBA" id="ARBA00023065"/>
    </source>
</evidence>
<keyword evidence="8" id="KW-0406">Ion transport</keyword>
<feature type="region of interest" description="Disordered" evidence="10">
    <location>
        <begin position="1"/>
        <end position="29"/>
    </location>
</feature>
<feature type="transmembrane region" description="Helical" evidence="11">
    <location>
        <begin position="259"/>
        <end position="282"/>
    </location>
</feature>